<evidence type="ECO:0000313" key="3">
    <source>
        <dbReference type="Proteomes" id="UP001174909"/>
    </source>
</evidence>
<dbReference type="Proteomes" id="UP001174909">
    <property type="component" value="Unassembled WGS sequence"/>
</dbReference>
<dbReference type="InterPro" id="IPR002591">
    <property type="entry name" value="Phosphodiest/P_Trfase"/>
</dbReference>
<organism evidence="2 3">
    <name type="scientific">Geodia barretti</name>
    <name type="common">Barrett's horny sponge</name>
    <dbReference type="NCBI Taxonomy" id="519541"/>
    <lineage>
        <taxon>Eukaryota</taxon>
        <taxon>Metazoa</taxon>
        <taxon>Porifera</taxon>
        <taxon>Demospongiae</taxon>
        <taxon>Heteroscleromorpha</taxon>
        <taxon>Tetractinellida</taxon>
        <taxon>Astrophorina</taxon>
        <taxon>Geodiidae</taxon>
        <taxon>Geodia</taxon>
    </lineage>
</organism>
<evidence type="ECO:0000313" key="2">
    <source>
        <dbReference type="EMBL" id="CAI8030118.1"/>
    </source>
</evidence>
<dbReference type="AlphaFoldDB" id="A0AA35SHK1"/>
<accession>A0AA35SHK1</accession>
<dbReference type="InterPro" id="IPR017850">
    <property type="entry name" value="Alkaline_phosphatase_core_sf"/>
</dbReference>
<dbReference type="SUPFAM" id="SSF53649">
    <property type="entry name" value="Alkaline phosphatase-like"/>
    <property type="match status" value="1"/>
</dbReference>
<name>A0AA35SHK1_GEOBA</name>
<sequence length="478" mass="50737">MAVQRRVLIVVFDGLQPAQVTPGLMPNLAKFAGGGVTFANHHPVFPTVTRVNASSLVTGCTPGRHGLAGNTFLCREYDPHRVIPALEPTLQEIADSTGRTLLVPTLADLLGEHGMEYFAVGTGTSGNAYVHNPNAATAGGATIHPDFTLPRSLQAELTERFGDWPAQDLPNTARLVHARRILTDFILPERDPAVALLWSSEPDKTQHEDGVGLGRTPQALAEADAEFGELLAWMEANGRADTTDVFVASDHGYSTISEVVRVEQLLRDAGFATIDRPGGVAVAANGGSALLYVNDGDQATAETLTTWLVGQPWCGPLFASERVGHPAGTLPTALLGCEGPRSPDLIMSFPWLSTDNSAGYAGHAPATGGAVGQGQHGSLSQHELRNTGLAGGPSVKRETVIETPTGNIDLAPRSCISWVWTPRPAAMDGRVLFEALEGGSPAPAPNRQKHEAERPGFRQELQISAVGMTKYVDWGNRL</sequence>
<protein>
    <recommendedName>
        <fullName evidence="4">Alkaline phosphatase family protein</fullName>
    </recommendedName>
</protein>
<dbReference type="PANTHER" id="PTHR10151:SF120">
    <property type="entry name" value="BIS(5'-ADENOSYL)-TRIPHOSPHATASE"/>
    <property type="match status" value="1"/>
</dbReference>
<dbReference type="EMBL" id="CASHTH010002458">
    <property type="protein sequence ID" value="CAI8030118.1"/>
    <property type="molecule type" value="Genomic_DNA"/>
</dbReference>
<dbReference type="GO" id="GO:0016787">
    <property type="term" value="F:hydrolase activity"/>
    <property type="evidence" value="ECO:0007669"/>
    <property type="project" value="UniProtKB-ARBA"/>
</dbReference>
<evidence type="ECO:0008006" key="4">
    <source>
        <dbReference type="Google" id="ProtNLM"/>
    </source>
</evidence>
<dbReference type="Pfam" id="PF01663">
    <property type="entry name" value="Phosphodiest"/>
    <property type="match status" value="1"/>
</dbReference>
<proteinExistence type="predicted"/>
<reference evidence="2" key="1">
    <citation type="submission" date="2023-03" db="EMBL/GenBank/DDBJ databases">
        <authorList>
            <person name="Steffen K."/>
            <person name="Cardenas P."/>
        </authorList>
    </citation>
    <scope>NUCLEOTIDE SEQUENCE</scope>
</reference>
<comment type="caution">
    <text evidence="2">The sequence shown here is derived from an EMBL/GenBank/DDBJ whole genome shotgun (WGS) entry which is preliminary data.</text>
</comment>
<dbReference type="PANTHER" id="PTHR10151">
    <property type="entry name" value="ECTONUCLEOTIDE PYROPHOSPHATASE/PHOSPHODIESTERASE"/>
    <property type="match status" value="1"/>
</dbReference>
<evidence type="ECO:0000256" key="1">
    <source>
        <dbReference type="SAM" id="MobiDB-lite"/>
    </source>
</evidence>
<feature type="region of interest" description="Disordered" evidence="1">
    <location>
        <begin position="437"/>
        <end position="456"/>
    </location>
</feature>
<keyword evidence="3" id="KW-1185">Reference proteome</keyword>
<gene>
    <name evidence="2" type="ORF">GBAR_LOCUS17076</name>
</gene>
<dbReference type="Gene3D" id="3.40.720.10">
    <property type="entry name" value="Alkaline Phosphatase, subunit A"/>
    <property type="match status" value="1"/>
</dbReference>